<evidence type="ECO:0000256" key="2">
    <source>
        <dbReference type="ARBA" id="ARBA00022723"/>
    </source>
</evidence>
<comment type="cofactor">
    <cofactor evidence="1">
        <name>Mg(2+)</name>
        <dbReference type="ChEBI" id="CHEBI:18420"/>
    </cofactor>
</comment>
<accession>A0A2L2BRL5</accession>
<sequence>MAKISAARAYLIDIPVETPRTDAVQAFLKQETIFVHLTTEDGVEGVGYSYTIGTGGTAILALLRDYLLEKVIGMDADRIDHIWNTVYYSTRATTTGAITSAAVAAIDTALWDLRGKNSGLPLWKMVGGSNDRVTLYDTEGGWLHISAEELVRGAVESKKKGWPGVKLKIGKPDPLEDLDRLMAVREAVGPEMAIMVDANQFMTLAESIKRARILEPVGLFWLEEPMPADYVAEHAQLVKATTIPIAVGESMYSAAQFQQYLHQGAAGIIQVDVGRVGGITPWLKVAHLAETYNVSVCPHFLMELHVSLSAGVANGHFVEHIPQLTAVTTSRVTIDNGYALAPEAPGLGIPWDFEAIERLVVA</sequence>
<feature type="domain" description="Mandelate racemase/muconate lactonizing enzyme C-terminal" evidence="4">
    <location>
        <begin position="147"/>
        <end position="244"/>
    </location>
</feature>
<organism evidence="5 6">
    <name type="scientific">Pontimonas salivibrio</name>
    <dbReference type="NCBI Taxonomy" id="1159327"/>
    <lineage>
        <taxon>Bacteria</taxon>
        <taxon>Bacillati</taxon>
        <taxon>Actinomycetota</taxon>
        <taxon>Actinomycetes</taxon>
        <taxon>Micrococcales</taxon>
        <taxon>Microbacteriaceae</taxon>
        <taxon>Pontimonas</taxon>
    </lineage>
</organism>
<protein>
    <submittedName>
        <fullName evidence="5">Enolase-like protein</fullName>
    </submittedName>
</protein>
<dbReference type="SFLD" id="SFLDS00001">
    <property type="entry name" value="Enolase"/>
    <property type="match status" value="1"/>
</dbReference>
<keyword evidence="3" id="KW-0460">Magnesium</keyword>
<evidence type="ECO:0000313" key="6">
    <source>
        <dbReference type="Proteomes" id="UP000243077"/>
    </source>
</evidence>
<dbReference type="AlphaFoldDB" id="A0A2L2BRL5"/>
<dbReference type="SFLD" id="SFLDG00179">
    <property type="entry name" value="mandelate_racemase"/>
    <property type="match status" value="1"/>
</dbReference>
<proteinExistence type="predicted"/>
<evidence type="ECO:0000313" key="5">
    <source>
        <dbReference type="EMBL" id="AVG24313.1"/>
    </source>
</evidence>
<dbReference type="RefSeq" id="WP_104913812.1">
    <property type="nucleotide sequence ID" value="NZ_CP026923.1"/>
</dbReference>
<evidence type="ECO:0000256" key="3">
    <source>
        <dbReference type="ARBA" id="ARBA00022842"/>
    </source>
</evidence>
<dbReference type="InterPro" id="IPR013342">
    <property type="entry name" value="Mandelate_racemase_C"/>
</dbReference>
<dbReference type="Gene3D" id="3.30.390.10">
    <property type="entry name" value="Enolase-like, N-terminal domain"/>
    <property type="match status" value="1"/>
</dbReference>
<dbReference type="GO" id="GO:0016836">
    <property type="term" value="F:hydro-lyase activity"/>
    <property type="evidence" value="ECO:0007669"/>
    <property type="project" value="TreeGrafter"/>
</dbReference>
<dbReference type="Pfam" id="PF13378">
    <property type="entry name" value="MR_MLE_C"/>
    <property type="match status" value="1"/>
</dbReference>
<dbReference type="Pfam" id="PF02746">
    <property type="entry name" value="MR_MLE_N"/>
    <property type="match status" value="1"/>
</dbReference>
<dbReference type="InterPro" id="IPR029065">
    <property type="entry name" value="Enolase_C-like"/>
</dbReference>
<dbReference type="GO" id="GO:0016052">
    <property type="term" value="P:carbohydrate catabolic process"/>
    <property type="evidence" value="ECO:0007669"/>
    <property type="project" value="TreeGrafter"/>
</dbReference>
<dbReference type="InterPro" id="IPR036849">
    <property type="entry name" value="Enolase-like_C_sf"/>
</dbReference>
<dbReference type="InterPro" id="IPR013341">
    <property type="entry name" value="Mandelate_racemase_N_dom"/>
</dbReference>
<dbReference type="PANTHER" id="PTHR13794:SF58">
    <property type="entry name" value="MITOCHONDRIAL ENOLASE SUPERFAMILY MEMBER 1"/>
    <property type="match status" value="1"/>
</dbReference>
<dbReference type="SMART" id="SM00922">
    <property type="entry name" value="MR_MLE"/>
    <property type="match status" value="1"/>
</dbReference>
<name>A0A2L2BRL5_9MICO</name>
<dbReference type="InterPro" id="IPR029017">
    <property type="entry name" value="Enolase-like_N"/>
</dbReference>
<dbReference type="Proteomes" id="UP000243077">
    <property type="component" value="Chromosome"/>
</dbReference>
<dbReference type="PANTHER" id="PTHR13794">
    <property type="entry name" value="ENOLASE SUPERFAMILY, MANDELATE RACEMASE"/>
    <property type="match status" value="1"/>
</dbReference>
<keyword evidence="6" id="KW-1185">Reference proteome</keyword>
<dbReference type="KEGG" id="psai:C3B54_111370"/>
<dbReference type="SUPFAM" id="SSF51604">
    <property type="entry name" value="Enolase C-terminal domain-like"/>
    <property type="match status" value="1"/>
</dbReference>
<keyword evidence="2" id="KW-0479">Metal-binding</keyword>
<dbReference type="GO" id="GO:0000287">
    <property type="term" value="F:magnesium ion binding"/>
    <property type="evidence" value="ECO:0007669"/>
    <property type="project" value="TreeGrafter"/>
</dbReference>
<dbReference type="InterPro" id="IPR046945">
    <property type="entry name" value="RHMD-like"/>
</dbReference>
<dbReference type="CDD" id="cd03316">
    <property type="entry name" value="MR_like"/>
    <property type="match status" value="1"/>
</dbReference>
<evidence type="ECO:0000256" key="1">
    <source>
        <dbReference type="ARBA" id="ARBA00001946"/>
    </source>
</evidence>
<reference evidence="5 6" key="1">
    <citation type="submission" date="2018-02" db="EMBL/GenBank/DDBJ databases">
        <title>Complete genome of the streamlined marine actinobacterium Pontimonas salivibrio CL-TW6 adapted to coastal planktonic lifestype.</title>
        <authorList>
            <person name="Cho B.C."/>
            <person name="Hardies S.C."/>
            <person name="Jang G.I."/>
            <person name="Hwang C.Y."/>
        </authorList>
    </citation>
    <scope>NUCLEOTIDE SEQUENCE [LARGE SCALE GENOMIC DNA]</scope>
    <source>
        <strain evidence="5 6">CL-TW6</strain>
    </source>
</reference>
<dbReference type="SUPFAM" id="SSF54826">
    <property type="entry name" value="Enolase N-terminal domain-like"/>
    <property type="match status" value="1"/>
</dbReference>
<dbReference type="EMBL" id="CP026923">
    <property type="protein sequence ID" value="AVG24313.1"/>
    <property type="molecule type" value="Genomic_DNA"/>
</dbReference>
<evidence type="ECO:0000259" key="4">
    <source>
        <dbReference type="SMART" id="SM00922"/>
    </source>
</evidence>
<dbReference type="Gene3D" id="3.20.20.120">
    <property type="entry name" value="Enolase-like C-terminal domain"/>
    <property type="match status" value="1"/>
</dbReference>
<dbReference type="OrthoDB" id="9796450at2"/>
<gene>
    <name evidence="5" type="ORF">C3B54_111370</name>
</gene>